<accession>A0ABX5QLP1</accession>
<keyword evidence="7" id="KW-0676">Redox-active center</keyword>
<dbReference type="SUPFAM" id="SSF52833">
    <property type="entry name" value="Thioredoxin-like"/>
    <property type="match status" value="1"/>
</dbReference>
<comment type="similarity">
    <text evidence="2">Belongs to the glutaredoxin family.</text>
</comment>
<dbReference type="InterPro" id="IPR036249">
    <property type="entry name" value="Thioredoxin-like_sf"/>
</dbReference>
<dbReference type="NCBIfam" id="TIGR02194">
    <property type="entry name" value="GlrX_NrdH"/>
    <property type="match status" value="1"/>
</dbReference>
<dbReference type="InterPro" id="IPR002109">
    <property type="entry name" value="Glutaredoxin"/>
</dbReference>
<evidence type="ECO:0000256" key="2">
    <source>
        <dbReference type="ARBA" id="ARBA00007787"/>
    </source>
</evidence>
<evidence type="ECO:0000313" key="9">
    <source>
        <dbReference type="EMBL" id="QAS69715.1"/>
    </source>
</evidence>
<keyword evidence="5" id="KW-0249">Electron transport</keyword>
<keyword evidence="10" id="KW-1185">Reference proteome</keyword>
<dbReference type="CDD" id="cd02976">
    <property type="entry name" value="NrdH"/>
    <property type="match status" value="1"/>
</dbReference>
<evidence type="ECO:0000256" key="4">
    <source>
        <dbReference type="ARBA" id="ARBA00022448"/>
    </source>
</evidence>
<dbReference type="Proteomes" id="UP000286907">
    <property type="component" value="Chromosome"/>
</dbReference>
<gene>
    <name evidence="9" type="primary">nrdH</name>
    <name evidence="9" type="ORF">DLJ48_03860</name>
</gene>
<keyword evidence="6" id="KW-1015">Disulfide bond</keyword>
<evidence type="ECO:0000256" key="5">
    <source>
        <dbReference type="ARBA" id="ARBA00022982"/>
    </source>
</evidence>
<dbReference type="InterPro" id="IPR011909">
    <property type="entry name" value="GlrX_NrdH"/>
</dbReference>
<name>A0ABX5QLP1_9LACO</name>
<dbReference type="InterPro" id="IPR051548">
    <property type="entry name" value="Grx-like_ET"/>
</dbReference>
<feature type="domain" description="Glutaredoxin" evidence="8">
    <location>
        <begin position="4"/>
        <end position="59"/>
    </location>
</feature>
<comment type="function">
    <text evidence="1">Electron transport system for the ribonucleotide reductase system NrdEF.</text>
</comment>
<dbReference type="EMBL" id="CP029684">
    <property type="protein sequence ID" value="QAS69715.1"/>
    <property type="molecule type" value="Genomic_DNA"/>
</dbReference>
<dbReference type="Pfam" id="PF00462">
    <property type="entry name" value="Glutaredoxin"/>
    <property type="match status" value="1"/>
</dbReference>
<evidence type="ECO:0000256" key="6">
    <source>
        <dbReference type="ARBA" id="ARBA00023157"/>
    </source>
</evidence>
<organism evidence="9 10">
    <name type="scientific">Oenococcus sicerae</name>
    <dbReference type="NCBI Taxonomy" id="2203724"/>
    <lineage>
        <taxon>Bacteria</taxon>
        <taxon>Bacillati</taxon>
        <taxon>Bacillota</taxon>
        <taxon>Bacilli</taxon>
        <taxon>Lactobacillales</taxon>
        <taxon>Lactobacillaceae</taxon>
        <taxon>Oenococcus</taxon>
    </lineage>
</organism>
<keyword evidence="4" id="KW-0813">Transport</keyword>
<proteinExistence type="inferred from homology"/>
<sequence length="81" mass="9035">MADITVYTKNNCVQCKMTKKFLASMSIDFKEINIDEHPEFVDQLKAEGHRQTPVVKIAGFNAVSGFRPDFLKKAISTEAAA</sequence>
<protein>
    <recommendedName>
        <fullName evidence="3">Glutaredoxin-like protein NrdH</fullName>
    </recommendedName>
</protein>
<reference evidence="9 10" key="1">
    <citation type="journal article" date="2019" name="Syst. Appl. Microbiol.">
        <title>Oenococcus sicerae sp. nov., isolated from French cider.</title>
        <authorList>
            <person name="Cousin F.J."/>
            <person name="Le Guellec R."/>
            <person name="Chagnot C."/>
            <person name="Goux D."/>
            <person name="Dalmasso M."/>
            <person name="Laplace J.M."/>
            <person name="Cretenet M."/>
        </authorList>
    </citation>
    <scope>NUCLEOTIDE SEQUENCE [LARGE SCALE GENOMIC DNA]</scope>
    <source>
        <strain evidence="9 10">UCMA 15228</strain>
    </source>
</reference>
<evidence type="ECO:0000259" key="8">
    <source>
        <dbReference type="Pfam" id="PF00462"/>
    </source>
</evidence>
<dbReference type="RefSeq" id="WP_128686068.1">
    <property type="nucleotide sequence ID" value="NZ_CP029684.2"/>
</dbReference>
<evidence type="ECO:0000256" key="1">
    <source>
        <dbReference type="ARBA" id="ARBA00002292"/>
    </source>
</evidence>
<dbReference type="PROSITE" id="PS51354">
    <property type="entry name" value="GLUTAREDOXIN_2"/>
    <property type="match status" value="1"/>
</dbReference>
<dbReference type="Gene3D" id="3.40.30.10">
    <property type="entry name" value="Glutaredoxin"/>
    <property type="match status" value="1"/>
</dbReference>
<dbReference type="PANTHER" id="PTHR34386">
    <property type="entry name" value="GLUTAREDOXIN"/>
    <property type="match status" value="1"/>
</dbReference>
<evidence type="ECO:0000256" key="3">
    <source>
        <dbReference type="ARBA" id="ARBA00017945"/>
    </source>
</evidence>
<evidence type="ECO:0000256" key="7">
    <source>
        <dbReference type="ARBA" id="ARBA00023284"/>
    </source>
</evidence>
<dbReference type="PANTHER" id="PTHR34386:SF1">
    <property type="entry name" value="GLUTAREDOXIN-LIKE PROTEIN NRDH"/>
    <property type="match status" value="1"/>
</dbReference>
<evidence type="ECO:0000313" key="10">
    <source>
        <dbReference type="Proteomes" id="UP000286907"/>
    </source>
</evidence>